<dbReference type="InterPro" id="IPR024079">
    <property type="entry name" value="MetalloPept_cat_dom_sf"/>
</dbReference>
<gene>
    <name evidence="5" type="ORF">AFI02nite_38850</name>
    <name evidence="6" type="ORF">GNP88_18915</name>
</gene>
<dbReference type="PROSITE" id="PS51995">
    <property type="entry name" value="ATLF"/>
    <property type="match status" value="1"/>
</dbReference>
<comment type="subcellular location">
    <subcellularLocation>
        <location evidence="1">Secreted</location>
    </subcellularLocation>
</comment>
<evidence type="ECO:0000313" key="5">
    <source>
        <dbReference type="EMBL" id="GEK15849.1"/>
    </source>
</evidence>
<dbReference type="EMBL" id="BJTZ01000043">
    <property type="protein sequence ID" value="GEK15849.1"/>
    <property type="molecule type" value="Genomic_DNA"/>
</dbReference>
<protein>
    <submittedName>
        <fullName evidence="6">Peptidase</fullName>
    </submittedName>
</protein>
<comment type="caution">
    <text evidence="5">The sequence shown here is derived from an EMBL/GenBank/DDBJ whole genome shotgun (WGS) entry which is preliminary data.</text>
</comment>
<feature type="domain" description="ATLF-like" evidence="4">
    <location>
        <begin position="129"/>
        <end position="337"/>
    </location>
</feature>
<dbReference type="Proteomes" id="UP000321787">
    <property type="component" value="Unassembled WGS sequence"/>
</dbReference>
<dbReference type="InterPro" id="IPR047568">
    <property type="entry name" value="ATLF-like_dom"/>
</dbReference>
<dbReference type="GO" id="GO:0005576">
    <property type="term" value="C:extracellular region"/>
    <property type="evidence" value="ECO:0007669"/>
    <property type="project" value="UniProtKB-SubCell"/>
</dbReference>
<dbReference type="GO" id="GO:0008237">
    <property type="term" value="F:metallopeptidase activity"/>
    <property type="evidence" value="ECO:0007669"/>
    <property type="project" value="InterPro"/>
</dbReference>
<dbReference type="AlphaFoldDB" id="A0A510UMP2"/>
<dbReference type="RefSeq" id="WP_146866447.1">
    <property type="nucleotide sequence ID" value="NZ_BJTZ01000043.1"/>
</dbReference>
<sequence length="344" mass="39430">MRYKSLPSVSAEEKQETKDEIAKRQRQERRAELNYTETDYARWTANRKRVEAGREINEILESLDLDVNIDTIFGLKENLYPMLGGTKYRPYINRLLEETNPHFAKDGPLTLSDMQWLKSYIDSKAIDRFKKSLGHVKPHKASGVSEFDAKYLVSKELMKTECVFLSHGISSEIKVVVTKDNVTTYWAHLDGVSVRGHPEGSTWNSIPGAGAPDGETELVIAIRQNKDGKWELPSGNHGSSNLVLHEFGHALDKVIGNKMDKNLFSQSPEFYRNWYYEFKAGNLKDLYYTQSENNYETGLEETFAEGFAKYYGSNGNSAAVTQYDWPWVTSYFYQTLLPKLKNEL</sequence>
<keyword evidence="2" id="KW-0964">Secreted</keyword>
<dbReference type="InterPro" id="IPR014781">
    <property type="entry name" value="Anthrax_toxin_lethal/edema_N/C"/>
</dbReference>
<dbReference type="Gene3D" id="3.40.390.10">
    <property type="entry name" value="Collagenase (Catalytic Domain)"/>
    <property type="match status" value="1"/>
</dbReference>
<feature type="compositionally biased region" description="Basic and acidic residues" evidence="3">
    <location>
        <begin position="11"/>
        <end position="29"/>
    </location>
</feature>
<accession>A0A510UMP2</accession>
<organism evidence="5 7">
    <name type="scientific">Aliivibrio fischeri</name>
    <name type="common">Vibrio fischeri</name>
    <dbReference type="NCBI Taxonomy" id="668"/>
    <lineage>
        <taxon>Bacteria</taxon>
        <taxon>Pseudomonadati</taxon>
        <taxon>Pseudomonadota</taxon>
        <taxon>Gammaproteobacteria</taxon>
        <taxon>Vibrionales</taxon>
        <taxon>Vibrionaceae</taxon>
        <taxon>Aliivibrio</taxon>
    </lineage>
</organism>
<dbReference type="SUPFAM" id="SSF55486">
    <property type="entry name" value="Metalloproteases ('zincins'), catalytic domain"/>
    <property type="match status" value="1"/>
</dbReference>
<feature type="region of interest" description="Disordered" evidence="3">
    <location>
        <begin position="1"/>
        <end position="29"/>
    </location>
</feature>
<proteinExistence type="predicted"/>
<evidence type="ECO:0000256" key="1">
    <source>
        <dbReference type="ARBA" id="ARBA00004613"/>
    </source>
</evidence>
<evidence type="ECO:0000313" key="6">
    <source>
        <dbReference type="EMBL" id="MUK51200.1"/>
    </source>
</evidence>
<evidence type="ECO:0000313" key="8">
    <source>
        <dbReference type="Proteomes" id="UP000448038"/>
    </source>
</evidence>
<dbReference type="Proteomes" id="UP000448038">
    <property type="component" value="Unassembled WGS sequence"/>
</dbReference>
<name>A0A510UMP2_ALIFS</name>
<evidence type="ECO:0000313" key="7">
    <source>
        <dbReference type="Proteomes" id="UP000321787"/>
    </source>
</evidence>
<dbReference type="Pfam" id="PF07737">
    <property type="entry name" value="ATLF"/>
    <property type="match status" value="1"/>
</dbReference>
<reference evidence="5 7" key="1">
    <citation type="submission" date="2019-07" db="EMBL/GenBank/DDBJ databases">
        <title>Whole genome shotgun sequence of Aliivibrio fischeri NBRC 101058.</title>
        <authorList>
            <person name="Hosoyama A."/>
            <person name="Uohara A."/>
            <person name="Ohji S."/>
            <person name="Ichikawa N."/>
        </authorList>
    </citation>
    <scope>NUCLEOTIDE SEQUENCE [LARGE SCALE GENOMIC DNA]</scope>
    <source>
        <strain evidence="5 7">NBRC 101058</strain>
    </source>
</reference>
<dbReference type="EMBL" id="WOBN01000039">
    <property type="protein sequence ID" value="MUK51200.1"/>
    <property type="molecule type" value="Genomic_DNA"/>
</dbReference>
<evidence type="ECO:0000256" key="2">
    <source>
        <dbReference type="ARBA" id="ARBA00022525"/>
    </source>
</evidence>
<reference evidence="6 8" key="2">
    <citation type="submission" date="2019-11" db="EMBL/GenBank/DDBJ databases">
        <title>Using colonization assays and comparative genomics to discover symbiosis behaviors and factors in Vibrio fischeri.</title>
        <authorList>
            <person name="Bongrand C."/>
            <person name="Moriano-Gutierrez S."/>
            <person name="Arevalo P."/>
            <person name="Mcfall-Ngai M."/>
            <person name="Visick K."/>
            <person name="Polz M.F."/>
            <person name="Ruby E.G."/>
        </authorList>
    </citation>
    <scope>NUCLEOTIDE SEQUENCE [LARGE SCALE GENOMIC DNA]</scope>
    <source>
        <strain evidence="8">emors.4.1</strain>
        <strain evidence="6">Emors.4.1</strain>
    </source>
</reference>
<evidence type="ECO:0000256" key="3">
    <source>
        <dbReference type="SAM" id="MobiDB-lite"/>
    </source>
</evidence>
<evidence type="ECO:0000259" key="4">
    <source>
        <dbReference type="PROSITE" id="PS51995"/>
    </source>
</evidence>